<keyword evidence="2" id="KW-1185">Reference proteome</keyword>
<comment type="caution">
    <text evidence="1">The sequence shown here is derived from an EMBL/GenBank/DDBJ whole genome shotgun (WGS) entry which is preliminary data.</text>
</comment>
<accession>A0A9N7YTM9</accession>
<dbReference type="AlphaFoldDB" id="A0A9N7YTM9"/>
<protein>
    <submittedName>
        <fullName evidence="1">Uncharacterized protein</fullName>
    </submittedName>
</protein>
<sequence length="135" mass="14356">MKDQESSASPLTWNQDQEQGLASASILRCQPVTLIPEQQRRQPGTPRLDVNAGVSQRVVLRIYVALGNEDFGPEILGRLMSLSHAASTGIQSINPGATRPVEWPAGSETLVAAVGSSKGQAGANVQVHGVWDGMR</sequence>
<evidence type="ECO:0000313" key="1">
    <source>
        <dbReference type="EMBL" id="CAB1436718.1"/>
    </source>
</evidence>
<dbReference type="EMBL" id="CADEAL010001930">
    <property type="protein sequence ID" value="CAB1436718.1"/>
    <property type="molecule type" value="Genomic_DNA"/>
</dbReference>
<proteinExistence type="predicted"/>
<organism evidence="1 2">
    <name type="scientific">Pleuronectes platessa</name>
    <name type="common">European plaice</name>
    <dbReference type="NCBI Taxonomy" id="8262"/>
    <lineage>
        <taxon>Eukaryota</taxon>
        <taxon>Metazoa</taxon>
        <taxon>Chordata</taxon>
        <taxon>Craniata</taxon>
        <taxon>Vertebrata</taxon>
        <taxon>Euteleostomi</taxon>
        <taxon>Actinopterygii</taxon>
        <taxon>Neopterygii</taxon>
        <taxon>Teleostei</taxon>
        <taxon>Neoteleostei</taxon>
        <taxon>Acanthomorphata</taxon>
        <taxon>Carangaria</taxon>
        <taxon>Pleuronectiformes</taxon>
        <taxon>Pleuronectoidei</taxon>
        <taxon>Pleuronectidae</taxon>
        <taxon>Pleuronectes</taxon>
    </lineage>
</organism>
<dbReference type="Proteomes" id="UP001153269">
    <property type="component" value="Unassembled WGS sequence"/>
</dbReference>
<reference evidence="1" key="1">
    <citation type="submission" date="2020-03" db="EMBL/GenBank/DDBJ databases">
        <authorList>
            <person name="Weist P."/>
        </authorList>
    </citation>
    <scope>NUCLEOTIDE SEQUENCE</scope>
</reference>
<gene>
    <name evidence="1" type="ORF">PLEPLA_LOCUS24751</name>
</gene>
<name>A0A9N7YTM9_PLEPL</name>
<evidence type="ECO:0000313" key="2">
    <source>
        <dbReference type="Proteomes" id="UP001153269"/>
    </source>
</evidence>